<keyword evidence="9 10" id="KW-0413">Isomerase</keyword>
<evidence type="ECO:0000256" key="14">
    <source>
        <dbReference type="PIRSR" id="PIRSR001461-3"/>
    </source>
</evidence>
<dbReference type="GO" id="GO:0019323">
    <property type="term" value="P:pentose catabolic process"/>
    <property type="evidence" value="ECO:0007669"/>
    <property type="project" value="UniProtKB-UniRule"/>
</dbReference>
<feature type="binding site" evidence="10 14">
    <location>
        <position position="9"/>
    </location>
    <ligand>
        <name>substrate</name>
    </ligand>
</feature>
<evidence type="ECO:0000256" key="1">
    <source>
        <dbReference type="ARBA" id="ARBA00001782"/>
    </source>
</evidence>
<keyword evidence="13" id="KW-0862">Zinc</keyword>
<evidence type="ECO:0000256" key="6">
    <source>
        <dbReference type="ARBA" id="ARBA00009541"/>
    </source>
</evidence>
<keyword evidence="8 10" id="KW-0479">Metal-binding</keyword>
<feature type="binding site" evidence="10 14">
    <location>
        <begin position="144"/>
        <end position="147"/>
    </location>
    <ligand>
        <name>substrate</name>
    </ligand>
</feature>
<dbReference type="PANTHER" id="PTHR11749">
    <property type="entry name" value="RIBULOSE-5-PHOSPHATE-3-EPIMERASE"/>
    <property type="match status" value="1"/>
</dbReference>
<dbReference type="PROSITE" id="PS01086">
    <property type="entry name" value="RIBUL_P_3_EPIMER_2"/>
    <property type="match status" value="1"/>
</dbReference>
<gene>
    <name evidence="10 15" type="primary">rpe</name>
    <name evidence="15" type="ORF">BUCICUMA2628_359</name>
</gene>
<dbReference type="RefSeq" id="WP_154027689.1">
    <property type="nucleotide sequence ID" value="NZ_LR217695.1"/>
</dbReference>
<keyword evidence="13" id="KW-0464">Manganese</keyword>
<feature type="binding site" evidence="10">
    <location>
        <begin position="177"/>
        <end position="179"/>
    </location>
    <ligand>
        <name>substrate</name>
    </ligand>
</feature>
<feature type="binding site" evidence="10 13">
    <location>
        <position position="34"/>
    </location>
    <ligand>
        <name>a divalent metal cation</name>
        <dbReference type="ChEBI" id="CHEBI:60240"/>
    </ligand>
</feature>
<dbReference type="InterPro" id="IPR013785">
    <property type="entry name" value="Aldolase_TIM"/>
</dbReference>
<proteinExistence type="inferred from homology"/>
<evidence type="ECO:0000256" key="7">
    <source>
        <dbReference type="ARBA" id="ARBA00013188"/>
    </source>
</evidence>
<evidence type="ECO:0000256" key="12">
    <source>
        <dbReference type="PIRSR" id="PIRSR001461-1"/>
    </source>
</evidence>
<dbReference type="GO" id="GO:0046872">
    <property type="term" value="F:metal ion binding"/>
    <property type="evidence" value="ECO:0007669"/>
    <property type="project" value="UniProtKB-UniRule"/>
</dbReference>
<dbReference type="InterPro" id="IPR000056">
    <property type="entry name" value="Ribul_P_3_epim-like"/>
</dbReference>
<evidence type="ECO:0000313" key="15">
    <source>
        <dbReference type="EMBL" id="VFP78347.1"/>
    </source>
</evidence>
<dbReference type="NCBIfam" id="TIGR01163">
    <property type="entry name" value="rpe"/>
    <property type="match status" value="1"/>
</dbReference>
<comment type="pathway">
    <text evidence="10">Carbohydrate degradation.</text>
</comment>
<name>A0A451CY83_9GAMM</name>
<dbReference type="AlphaFoldDB" id="A0A451CY83"/>
<feature type="binding site" evidence="10 13">
    <location>
        <position position="36"/>
    </location>
    <ligand>
        <name>a divalent metal cation</name>
        <dbReference type="ChEBI" id="CHEBI:60240"/>
    </ligand>
</feature>
<feature type="binding site" evidence="10 13">
    <location>
        <position position="68"/>
    </location>
    <ligand>
        <name>a divalent metal cation</name>
        <dbReference type="ChEBI" id="CHEBI:60240"/>
    </ligand>
</feature>
<evidence type="ECO:0000313" key="16">
    <source>
        <dbReference type="Proteomes" id="UP000294404"/>
    </source>
</evidence>
<comment type="cofactor">
    <cofactor evidence="2">
        <name>Mn(2+)</name>
        <dbReference type="ChEBI" id="CHEBI:29035"/>
    </cofactor>
</comment>
<organism evidence="15 16">
    <name type="scientific">Buchnera aphidicola</name>
    <name type="common">Cinara cuneomaculata</name>
    <dbReference type="NCBI Taxonomy" id="1660040"/>
    <lineage>
        <taxon>Bacteria</taxon>
        <taxon>Pseudomonadati</taxon>
        <taxon>Pseudomonadota</taxon>
        <taxon>Gammaproteobacteria</taxon>
        <taxon>Enterobacterales</taxon>
        <taxon>Erwiniaceae</taxon>
        <taxon>Buchnera</taxon>
    </lineage>
</organism>
<comment type="cofactor">
    <cofactor evidence="5">
        <name>Fe(2+)</name>
        <dbReference type="ChEBI" id="CHEBI:29033"/>
    </cofactor>
</comment>
<evidence type="ECO:0000256" key="13">
    <source>
        <dbReference type="PIRSR" id="PIRSR001461-2"/>
    </source>
</evidence>
<comment type="function">
    <text evidence="10">Catalyzes the reversible epimerization of D-ribulose 5-phosphate to D-xylulose 5-phosphate.</text>
</comment>
<comment type="similarity">
    <text evidence="6 10 11">Belongs to the ribulose-phosphate 3-epimerase family.</text>
</comment>
<feature type="binding site" evidence="10 14">
    <location>
        <position position="68"/>
    </location>
    <ligand>
        <name>substrate</name>
    </ligand>
</feature>
<evidence type="ECO:0000256" key="5">
    <source>
        <dbReference type="ARBA" id="ARBA00001954"/>
    </source>
</evidence>
<feature type="active site" description="Proton acceptor" evidence="10 12">
    <location>
        <position position="36"/>
    </location>
</feature>
<dbReference type="GO" id="GO:0005737">
    <property type="term" value="C:cytoplasm"/>
    <property type="evidence" value="ECO:0007669"/>
    <property type="project" value="UniProtKB-ARBA"/>
</dbReference>
<feature type="active site" description="Proton donor" evidence="10 12">
    <location>
        <position position="177"/>
    </location>
</feature>
<evidence type="ECO:0000256" key="11">
    <source>
        <dbReference type="PIRNR" id="PIRNR001461"/>
    </source>
</evidence>
<protein>
    <recommendedName>
        <fullName evidence="7 10">Ribulose-phosphate 3-epimerase</fullName>
        <ecNumber evidence="7 10">5.1.3.1</ecNumber>
    </recommendedName>
</protein>
<dbReference type="PIRSF" id="PIRSF001461">
    <property type="entry name" value="RPE"/>
    <property type="match status" value="1"/>
</dbReference>
<evidence type="ECO:0000256" key="9">
    <source>
        <dbReference type="ARBA" id="ARBA00023235"/>
    </source>
</evidence>
<comment type="cofactor">
    <cofactor evidence="4">
        <name>Zn(2+)</name>
        <dbReference type="ChEBI" id="CHEBI:29105"/>
    </cofactor>
</comment>
<comment type="catalytic activity">
    <reaction evidence="1 10 11">
        <text>D-ribulose 5-phosphate = D-xylulose 5-phosphate</text>
        <dbReference type="Rhea" id="RHEA:13677"/>
        <dbReference type="ChEBI" id="CHEBI:57737"/>
        <dbReference type="ChEBI" id="CHEBI:58121"/>
        <dbReference type="EC" id="5.1.3.1"/>
    </reaction>
</comment>
<keyword evidence="10 11" id="KW-0119">Carbohydrate metabolism</keyword>
<accession>A0A451CY83</accession>
<evidence type="ECO:0000256" key="4">
    <source>
        <dbReference type="ARBA" id="ARBA00001947"/>
    </source>
</evidence>
<dbReference type="EMBL" id="LR217695">
    <property type="protein sequence ID" value="VFP78347.1"/>
    <property type="molecule type" value="Genomic_DNA"/>
</dbReference>
<reference evidence="15 16" key="1">
    <citation type="submission" date="2019-02" db="EMBL/GenBank/DDBJ databases">
        <authorList>
            <person name="Manzano-Marin A."/>
            <person name="Manzano-Marin A."/>
        </authorList>
    </citation>
    <scope>NUCLEOTIDE SEQUENCE [LARGE SCALE GENOMIC DNA]</scope>
    <source>
        <strain evidence="15 16">BuCicuneomaculata</strain>
    </source>
</reference>
<dbReference type="HAMAP" id="MF_02227">
    <property type="entry name" value="RPE"/>
    <property type="match status" value="1"/>
</dbReference>
<dbReference type="GO" id="GO:0004750">
    <property type="term" value="F:D-ribulose-phosphate 3-epimerase activity"/>
    <property type="evidence" value="ECO:0007669"/>
    <property type="project" value="UniProtKB-UniRule"/>
</dbReference>
<evidence type="ECO:0000256" key="8">
    <source>
        <dbReference type="ARBA" id="ARBA00022723"/>
    </source>
</evidence>
<feature type="binding site" evidence="10 13">
    <location>
        <position position="177"/>
    </location>
    <ligand>
        <name>a divalent metal cation</name>
        <dbReference type="ChEBI" id="CHEBI:60240"/>
    </ligand>
</feature>
<dbReference type="OrthoDB" id="1645589at2"/>
<dbReference type="InterPro" id="IPR026019">
    <property type="entry name" value="Ribul_P_3_epim"/>
</dbReference>
<evidence type="ECO:0000256" key="3">
    <source>
        <dbReference type="ARBA" id="ARBA00001941"/>
    </source>
</evidence>
<dbReference type="EC" id="5.1.3.1" evidence="7 10"/>
<dbReference type="SUPFAM" id="SSF51366">
    <property type="entry name" value="Ribulose-phoshate binding barrel"/>
    <property type="match status" value="1"/>
</dbReference>
<dbReference type="Proteomes" id="UP000294404">
    <property type="component" value="Chromosome"/>
</dbReference>
<sequence length="221" mass="24738">MNKFLIIPSILSANFCYLGHDIKTMIRAGCDLIHFDVMDNHYVPNLTMGPCILKSIKDNKIKVLFDVHLMASPVDSLIPLFFNLNVKFITIHPESTNHLDKTIQLIKKIGCSVGIALNPATSLHHLDYIIEKIDLILIMSVNPGFGGQIFLSYILKKIQHVRYLINKKKKSIILSVDGGINLSNIVKIIQSGADYVVIGSTIFHSQDYLKTIKALKDIAIL</sequence>
<dbReference type="PROSITE" id="PS01085">
    <property type="entry name" value="RIBUL_P_3_EPIMER_1"/>
    <property type="match status" value="1"/>
</dbReference>
<evidence type="ECO:0000256" key="2">
    <source>
        <dbReference type="ARBA" id="ARBA00001936"/>
    </source>
</evidence>
<comment type="cofactor">
    <cofactor evidence="3">
        <name>Co(2+)</name>
        <dbReference type="ChEBI" id="CHEBI:48828"/>
    </cofactor>
</comment>
<dbReference type="InterPro" id="IPR011060">
    <property type="entry name" value="RibuloseP-bd_barrel"/>
</dbReference>
<dbReference type="FunFam" id="3.20.20.70:FF:000004">
    <property type="entry name" value="Ribulose-phosphate 3-epimerase"/>
    <property type="match status" value="1"/>
</dbReference>
<dbReference type="NCBIfam" id="NF004076">
    <property type="entry name" value="PRK05581.1-4"/>
    <property type="match status" value="1"/>
</dbReference>
<dbReference type="Pfam" id="PF00834">
    <property type="entry name" value="Ribul_P_3_epim"/>
    <property type="match status" value="1"/>
</dbReference>
<dbReference type="Gene3D" id="3.20.20.70">
    <property type="entry name" value="Aldolase class I"/>
    <property type="match status" value="1"/>
</dbReference>
<keyword evidence="13" id="KW-0170">Cobalt</keyword>
<feature type="binding site" evidence="14">
    <location>
        <position position="179"/>
    </location>
    <ligand>
        <name>substrate</name>
    </ligand>
</feature>
<comment type="cofactor">
    <cofactor evidence="10 13">
        <name>a divalent metal cation</name>
        <dbReference type="ChEBI" id="CHEBI:60240"/>
    </cofactor>
    <text evidence="10 13">Binds 1 divalent metal cation per subunit.</text>
</comment>
<dbReference type="GO" id="GO:0006098">
    <property type="term" value="P:pentose-phosphate shunt"/>
    <property type="evidence" value="ECO:0007669"/>
    <property type="project" value="UniProtKB-UniRule"/>
</dbReference>
<evidence type="ECO:0000256" key="10">
    <source>
        <dbReference type="HAMAP-Rule" id="MF_02227"/>
    </source>
</evidence>
<feature type="binding site" evidence="10 14">
    <location>
        <begin position="199"/>
        <end position="200"/>
    </location>
    <ligand>
        <name>substrate</name>
    </ligand>
</feature>
<dbReference type="CDD" id="cd00429">
    <property type="entry name" value="RPE"/>
    <property type="match status" value="1"/>
</dbReference>